<evidence type="ECO:0000259" key="2">
    <source>
        <dbReference type="Pfam" id="PF01471"/>
    </source>
</evidence>
<dbReference type="EMBL" id="LT629799">
    <property type="protein sequence ID" value="SDU99757.1"/>
    <property type="molecule type" value="Genomic_DNA"/>
</dbReference>
<accession>A0A1H2N2Q9</accession>
<evidence type="ECO:0000256" key="1">
    <source>
        <dbReference type="SAM" id="Phobius"/>
    </source>
</evidence>
<dbReference type="InterPro" id="IPR036365">
    <property type="entry name" value="PGBD-like_sf"/>
</dbReference>
<evidence type="ECO:0000313" key="4">
    <source>
        <dbReference type="EMBL" id="SDU99757.1"/>
    </source>
</evidence>
<keyword evidence="1" id="KW-0472">Membrane</keyword>
<feature type="domain" description="Peptidoglycan binding-like" evidence="2">
    <location>
        <begin position="298"/>
        <end position="334"/>
    </location>
</feature>
<dbReference type="OrthoDB" id="5181100at2"/>
<dbReference type="RefSeq" id="WP_091076455.1">
    <property type="nucleotide sequence ID" value="NZ_LT629799.1"/>
</dbReference>
<dbReference type="STRING" id="546874.SAMN04488544_3209"/>
<evidence type="ECO:0000313" key="5">
    <source>
        <dbReference type="Proteomes" id="UP000198825"/>
    </source>
</evidence>
<protein>
    <submittedName>
        <fullName evidence="4">Putative peptidoglycan binding domain-containing protein</fullName>
    </submittedName>
</protein>
<proteinExistence type="predicted"/>
<dbReference type="AlphaFoldDB" id="A0A1H2N2Q9"/>
<organism evidence="4 5">
    <name type="scientific">Microlunatus sagamiharensis</name>
    <dbReference type="NCBI Taxonomy" id="546874"/>
    <lineage>
        <taxon>Bacteria</taxon>
        <taxon>Bacillati</taxon>
        <taxon>Actinomycetota</taxon>
        <taxon>Actinomycetes</taxon>
        <taxon>Propionibacteriales</taxon>
        <taxon>Propionibacteriaceae</taxon>
        <taxon>Microlunatus</taxon>
    </lineage>
</organism>
<keyword evidence="1" id="KW-1133">Transmembrane helix</keyword>
<sequence>MVSTPAADRTTLPEQGATARRTTATALLAGMLALVLGLSVLAGAPPEPASAASPPPAAAVTPAGIEDLAAYVPANSCSVVTRPGTKKLGTLLVKTYPGTSFGGARSCGASPDSEHHDGRAVDWMNSVRNATQKKQAQAVIDWLFAADAQGRPYANARRLGVMYVIWDNKIWGAYRPSDGWREYNGCKAKSKQKKSLDAACHRNHMHISLSWAGATGRTSYWTGEVAAPDYGRCRPADMSWAYAYDKPNPTPCPRGAKVKAPAKASATLKTLVTYSGRSIKTGDKFAAVKAVQKSVGARQTGTWSSASVTKLKAFQRKHDLDDTGKLNYATWRALIESQQP</sequence>
<dbReference type="Gene3D" id="1.10.101.10">
    <property type="entry name" value="PGBD-like superfamily/PGBD"/>
    <property type="match status" value="1"/>
</dbReference>
<dbReference type="InterPro" id="IPR036366">
    <property type="entry name" value="PGBDSf"/>
</dbReference>
<name>A0A1H2N2Q9_9ACTN</name>
<dbReference type="Pfam" id="PF26571">
    <property type="entry name" value="VldE"/>
    <property type="match status" value="1"/>
</dbReference>
<keyword evidence="1" id="KW-0812">Transmembrane</keyword>
<reference evidence="5" key="1">
    <citation type="submission" date="2016-10" db="EMBL/GenBank/DDBJ databases">
        <authorList>
            <person name="Varghese N."/>
            <person name="Submissions S."/>
        </authorList>
    </citation>
    <scope>NUCLEOTIDE SEQUENCE [LARGE SCALE GENOMIC DNA]</scope>
    <source>
        <strain evidence="5">DSM 21743</strain>
    </source>
</reference>
<keyword evidence="5" id="KW-1185">Reference proteome</keyword>
<gene>
    <name evidence="4" type="ORF">SAMN04488544_3209</name>
</gene>
<evidence type="ECO:0000259" key="3">
    <source>
        <dbReference type="Pfam" id="PF26571"/>
    </source>
</evidence>
<dbReference type="InterPro" id="IPR058593">
    <property type="entry name" value="ARB_07466-like_C"/>
</dbReference>
<feature type="transmembrane region" description="Helical" evidence="1">
    <location>
        <begin position="24"/>
        <end position="44"/>
    </location>
</feature>
<dbReference type="Pfam" id="PF01471">
    <property type="entry name" value="PG_binding_1"/>
    <property type="match status" value="1"/>
</dbReference>
<feature type="domain" description="ARB-07466-like C-terminal" evidence="3">
    <location>
        <begin position="82"/>
        <end position="187"/>
    </location>
</feature>
<dbReference type="InterPro" id="IPR002477">
    <property type="entry name" value="Peptidoglycan-bd-like"/>
</dbReference>
<dbReference type="Proteomes" id="UP000198825">
    <property type="component" value="Chromosome I"/>
</dbReference>
<dbReference type="SUPFAM" id="SSF47090">
    <property type="entry name" value="PGBD-like"/>
    <property type="match status" value="1"/>
</dbReference>